<sequence length="118" mass="13346">MCLQQVQALASTLQDKATSRWRGGPRSSNSTAGSRLRQSFNAAGQGHLKVARWSSQHQLNSRQQVGRWRCHVSEDKATSRWRGGPRSTHQLHRCTTRWLESLHRPTRPPQAGELLLAL</sequence>
<protein>
    <submittedName>
        <fullName evidence="2">Uncharacterized protein</fullName>
    </submittedName>
</protein>
<feature type="compositionally biased region" description="Polar residues" evidence="1">
    <location>
        <begin position="26"/>
        <end position="41"/>
    </location>
</feature>
<reference evidence="2 3" key="1">
    <citation type="journal article" date="2024" name="G3 (Bethesda)">
        <title>Genome assembly of Hibiscus sabdariffa L. provides insights into metabolisms of medicinal natural products.</title>
        <authorList>
            <person name="Kim T."/>
        </authorList>
    </citation>
    <scope>NUCLEOTIDE SEQUENCE [LARGE SCALE GENOMIC DNA]</scope>
    <source>
        <strain evidence="2">TK-2024</strain>
        <tissue evidence="2">Old leaves</tissue>
    </source>
</reference>
<gene>
    <name evidence="2" type="ORF">V6N11_044415</name>
</gene>
<evidence type="ECO:0000256" key="1">
    <source>
        <dbReference type="SAM" id="MobiDB-lite"/>
    </source>
</evidence>
<feature type="region of interest" description="Disordered" evidence="1">
    <location>
        <begin position="13"/>
        <end position="41"/>
    </location>
</feature>
<dbReference type="EMBL" id="JBBPBN010000023">
    <property type="protein sequence ID" value="KAK9011568.1"/>
    <property type="molecule type" value="Genomic_DNA"/>
</dbReference>
<proteinExistence type="predicted"/>
<evidence type="ECO:0000313" key="2">
    <source>
        <dbReference type="EMBL" id="KAK9011568.1"/>
    </source>
</evidence>
<organism evidence="2 3">
    <name type="scientific">Hibiscus sabdariffa</name>
    <name type="common">roselle</name>
    <dbReference type="NCBI Taxonomy" id="183260"/>
    <lineage>
        <taxon>Eukaryota</taxon>
        <taxon>Viridiplantae</taxon>
        <taxon>Streptophyta</taxon>
        <taxon>Embryophyta</taxon>
        <taxon>Tracheophyta</taxon>
        <taxon>Spermatophyta</taxon>
        <taxon>Magnoliopsida</taxon>
        <taxon>eudicotyledons</taxon>
        <taxon>Gunneridae</taxon>
        <taxon>Pentapetalae</taxon>
        <taxon>rosids</taxon>
        <taxon>malvids</taxon>
        <taxon>Malvales</taxon>
        <taxon>Malvaceae</taxon>
        <taxon>Malvoideae</taxon>
        <taxon>Hibiscus</taxon>
    </lineage>
</organism>
<dbReference type="Proteomes" id="UP001396334">
    <property type="component" value="Unassembled WGS sequence"/>
</dbReference>
<keyword evidence="3" id="KW-1185">Reference proteome</keyword>
<name>A0ABR2RF43_9ROSI</name>
<accession>A0ABR2RF43</accession>
<evidence type="ECO:0000313" key="3">
    <source>
        <dbReference type="Proteomes" id="UP001396334"/>
    </source>
</evidence>
<comment type="caution">
    <text evidence="2">The sequence shown here is derived from an EMBL/GenBank/DDBJ whole genome shotgun (WGS) entry which is preliminary data.</text>
</comment>